<accession>A0A0K1LHL2</accession>
<dbReference type="Pfam" id="PF21709">
    <property type="entry name" value="ABC_C"/>
    <property type="match status" value="1"/>
</dbReference>
<dbReference type="EMBL" id="KP970122">
    <property type="protein sequence ID" value="AKU41977.1"/>
    <property type="molecule type" value="Genomic_RNA"/>
</dbReference>
<sequence length="186" mass="21953">MSSINKIIMGVWSELFDELSKHISWREVNEIRDIKEQLMNGVSVDSLTVKNHNLLYKLNKLLYLCTQIVDYDSIIYSKLKVYLDLFDISIVNRDFNLRHRNLKDLSRLIATVIDINHERLNTILWERKLEAIANRMNENCQENEINLISKCENYLSVINNLEKTISNINSVMERHNKSVNDNNEIE</sequence>
<name>A0A0K1LHL2_9VIRU</name>
<keyword evidence="2" id="KW-1185">Reference proteome</keyword>
<proteinExistence type="predicted"/>
<dbReference type="RefSeq" id="YP_009237279.1">
    <property type="nucleotide sequence ID" value="NC_029572.1"/>
</dbReference>
<protein>
    <submittedName>
        <fullName evidence="1">p7</fullName>
    </submittedName>
</protein>
<organism evidence="1 2">
    <name type="scientific">Emaravirus idaeobati</name>
    <dbReference type="NCBI Taxonomy" id="1980431"/>
    <lineage>
        <taxon>Viruses</taxon>
        <taxon>Riboviria</taxon>
        <taxon>Orthornavirae</taxon>
        <taxon>Negarnaviricota</taxon>
        <taxon>Polyploviricotina</taxon>
        <taxon>Bunyaviricetes</taxon>
        <taxon>Elliovirales</taxon>
        <taxon>Fimoviridae</taxon>
        <taxon>Emaravirus</taxon>
    </lineage>
</organism>
<dbReference type="InterPro" id="IPR049105">
    <property type="entry name" value="ABC_C"/>
</dbReference>
<evidence type="ECO:0000313" key="1">
    <source>
        <dbReference type="EMBL" id="AKU41977.1"/>
    </source>
</evidence>
<dbReference type="KEGG" id="vg:26939061"/>
<dbReference type="GeneID" id="26939061"/>
<evidence type="ECO:0000313" key="2">
    <source>
        <dbReference type="Proteomes" id="UP000204213"/>
    </source>
</evidence>
<reference evidence="2" key="1">
    <citation type="journal article" date="2012" name="J. Gen. Virol.">
        <title>Raspberry leaf blotch virus, a putative new member of the genus Emaravirus, encodes a novel genomic RNA.</title>
        <authorList>
            <person name="McGavin W.J."/>
            <person name="Mitchell C."/>
            <person name="Cock P.J."/>
            <person name="Wright K.M."/>
            <person name="Macfarlane S.A."/>
        </authorList>
    </citation>
    <scope>NUCLEOTIDE SEQUENCE [LARGE SCALE GENOMIC DNA]</scope>
</reference>
<dbReference type="Proteomes" id="UP000204213">
    <property type="component" value="Genome"/>
</dbReference>